<dbReference type="EMBL" id="CP109135">
    <property type="protein sequence ID" value="WSD20574.1"/>
    <property type="molecule type" value="Genomic_DNA"/>
</dbReference>
<feature type="domain" description="UspA" evidence="2">
    <location>
        <begin position="56"/>
        <end position="123"/>
    </location>
</feature>
<evidence type="ECO:0000259" key="2">
    <source>
        <dbReference type="Pfam" id="PF00582"/>
    </source>
</evidence>
<dbReference type="PANTHER" id="PTHR46268:SF6">
    <property type="entry name" value="UNIVERSAL STRESS PROTEIN UP12"/>
    <property type="match status" value="1"/>
</dbReference>
<gene>
    <name evidence="3" type="ORF">OHB35_49125</name>
</gene>
<dbReference type="SUPFAM" id="SSF52402">
    <property type="entry name" value="Adenine nucleotide alpha hydrolases-like"/>
    <property type="match status" value="2"/>
</dbReference>
<dbReference type="PRINTS" id="PR01438">
    <property type="entry name" value="UNVRSLSTRESS"/>
</dbReference>
<evidence type="ECO:0000256" key="1">
    <source>
        <dbReference type="ARBA" id="ARBA00008791"/>
    </source>
</evidence>
<protein>
    <submittedName>
        <fullName evidence="3">Universal stress protein</fullName>
    </submittedName>
</protein>
<dbReference type="Pfam" id="PF00582">
    <property type="entry name" value="Usp"/>
    <property type="match status" value="2"/>
</dbReference>
<feature type="domain" description="UspA" evidence="2">
    <location>
        <begin position="134"/>
        <end position="264"/>
    </location>
</feature>
<dbReference type="PANTHER" id="PTHR46268">
    <property type="entry name" value="STRESS RESPONSE PROTEIN NHAX"/>
    <property type="match status" value="1"/>
</dbReference>
<evidence type="ECO:0000313" key="3">
    <source>
        <dbReference type="EMBL" id="WSD20574.1"/>
    </source>
</evidence>
<comment type="similarity">
    <text evidence="1">Belongs to the universal stress protein A family.</text>
</comment>
<organism evidence="3 4">
    <name type="scientific">Streptomyces phaeochromogenes</name>
    <dbReference type="NCBI Taxonomy" id="1923"/>
    <lineage>
        <taxon>Bacteria</taxon>
        <taxon>Bacillati</taxon>
        <taxon>Actinomycetota</taxon>
        <taxon>Actinomycetes</taxon>
        <taxon>Kitasatosporales</taxon>
        <taxon>Streptomycetaceae</taxon>
        <taxon>Streptomyces</taxon>
        <taxon>Streptomyces phaeochromogenes group</taxon>
    </lineage>
</organism>
<keyword evidence="4" id="KW-1185">Reference proteome</keyword>
<dbReference type="Proteomes" id="UP001340816">
    <property type="component" value="Chromosome"/>
</dbReference>
<dbReference type="RefSeq" id="WP_326762231.1">
    <property type="nucleotide sequence ID" value="NZ_CP109135.1"/>
</dbReference>
<dbReference type="Gene3D" id="3.40.50.620">
    <property type="entry name" value="HUPs"/>
    <property type="match status" value="2"/>
</dbReference>
<dbReference type="InterPro" id="IPR014729">
    <property type="entry name" value="Rossmann-like_a/b/a_fold"/>
</dbReference>
<accession>A0ABZ1HRB0</accession>
<proteinExistence type="inferred from homology"/>
<reference evidence="3 4" key="1">
    <citation type="submission" date="2022-10" db="EMBL/GenBank/DDBJ databases">
        <title>The complete genomes of actinobacterial strains from the NBC collection.</title>
        <authorList>
            <person name="Joergensen T.S."/>
            <person name="Alvarez Arevalo M."/>
            <person name="Sterndorff E.B."/>
            <person name="Faurdal D."/>
            <person name="Vuksanovic O."/>
            <person name="Mourched A.-S."/>
            <person name="Charusanti P."/>
            <person name="Shaw S."/>
            <person name="Blin K."/>
            <person name="Weber T."/>
        </authorList>
    </citation>
    <scope>NUCLEOTIDE SEQUENCE [LARGE SCALE GENOMIC DNA]</scope>
    <source>
        <strain evidence="3 4">NBC 01752</strain>
    </source>
</reference>
<dbReference type="InterPro" id="IPR006016">
    <property type="entry name" value="UspA"/>
</dbReference>
<sequence length="275" mass="28906">MTTHHVIVGVDGSVIAVRALDLAADEAALRATSLEIVYAVPDLDEAGPVLASAASRVRYRHPRLPVVTVPAEGHSAAVLAEHGRRAALTVVGCRSLGGFAGTVFGSVSRRLAAHAPGPLLVVRGDSPPHLHNEVMLVLDEEDDADTAAFAFQEAELRGASLRIFRPPADRHPALVPVPHRRSEWTASYLPAGDPPTALGDRHPLVRVGSRDAAATSTQTLLEATRTADLVVTACRPERTGHGRHLGSLARTLLHRAHCPVLLVPAGQESAAPSAS</sequence>
<evidence type="ECO:0000313" key="4">
    <source>
        <dbReference type="Proteomes" id="UP001340816"/>
    </source>
</evidence>
<dbReference type="InterPro" id="IPR006015">
    <property type="entry name" value="Universal_stress_UspA"/>
</dbReference>
<name>A0ABZ1HRB0_STRPH</name>